<dbReference type="KEGG" id="mya:MORIYA_3697"/>
<evidence type="ECO:0000313" key="2">
    <source>
        <dbReference type="EMBL" id="SQD80149.1"/>
    </source>
</evidence>
<reference evidence="3" key="1">
    <citation type="submission" date="2018-05" db="EMBL/GenBank/DDBJ databases">
        <authorList>
            <person name="Cea G.-C."/>
            <person name="William W."/>
        </authorList>
    </citation>
    <scope>NUCLEOTIDE SEQUENCE [LARGE SCALE GENOMIC DNA]</scope>
    <source>
        <strain evidence="3">DB21MT 5</strain>
    </source>
</reference>
<accession>A0A330LTU2</accession>
<proteinExistence type="predicted"/>
<dbReference type="GO" id="GO:0006313">
    <property type="term" value="P:DNA transposition"/>
    <property type="evidence" value="ECO:0007669"/>
    <property type="project" value="InterPro"/>
</dbReference>
<dbReference type="EMBL" id="LS483250">
    <property type="protein sequence ID" value="SQD80149.1"/>
    <property type="molecule type" value="Genomic_DNA"/>
</dbReference>
<dbReference type="AlphaFoldDB" id="A0A330LTU2"/>
<evidence type="ECO:0000313" key="3">
    <source>
        <dbReference type="Proteomes" id="UP000250163"/>
    </source>
</evidence>
<gene>
    <name evidence="2" type="ORF">MORIYA_3697</name>
</gene>
<dbReference type="InterPro" id="IPR003220">
    <property type="entry name" value="InsA_N_dom_Znf"/>
</dbReference>
<evidence type="ECO:0000259" key="1">
    <source>
        <dbReference type="Pfam" id="PF03811"/>
    </source>
</evidence>
<sequence length="140" mass="16396">MLQVNFLHLLSLLPELTDSQIAHVEKRLQGDDPSSHIIKELERRIVMNPECPHCHSTLINRHGKVNNMQRYRCKNCLKTFMSTTGTPLARLRYKEQWGHYLKCMLESKVLRTSAKECGINLKTAFRWRHRFLILPSTLNA</sequence>
<dbReference type="Proteomes" id="UP000250163">
    <property type="component" value="Chromosome MORIYA"/>
</dbReference>
<protein>
    <submittedName>
        <fullName evidence="2">Transposase</fullName>
    </submittedName>
</protein>
<keyword evidence="3" id="KW-1185">Reference proteome</keyword>
<dbReference type="Pfam" id="PF03811">
    <property type="entry name" value="Zn_ribbon_InsA"/>
    <property type="match status" value="1"/>
</dbReference>
<organism evidence="2 3">
    <name type="scientific">Moritella yayanosii</name>
    <dbReference type="NCBI Taxonomy" id="69539"/>
    <lineage>
        <taxon>Bacteria</taxon>
        <taxon>Pseudomonadati</taxon>
        <taxon>Pseudomonadota</taxon>
        <taxon>Gammaproteobacteria</taxon>
        <taxon>Alteromonadales</taxon>
        <taxon>Moritellaceae</taxon>
        <taxon>Moritella</taxon>
    </lineage>
</organism>
<name>A0A330LTU2_9GAMM</name>
<feature type="domain" description="InsA N-terminal zinc ribbon" evidence="1">
    <location>
        <begin position="50"/>
        <end position="76"/>
    </location>
</feature>